<dbReference type="Pfam" id="PF07731">
    <property type="entry name" value="Cu-oxidase_2"/>
    <property type="match status" value="1"/>
</dbReference>
<keyword evidence="3" id="KW-0472">Membrane</keyword>
<evidence type="ECO:0000256" key="4">
    <source>
        <dbReference type="SAM" id="SignalP"/>
    </source>
</evidence>
<dbReference type="EMBL" id="SDMK01000001">
    <property type="protein sequence ID" value="RXS97456.1"/>
    <property type="molecule type" value="Genomic_DNA"/>
</dbReference>
<dbReference type="OrthoDB" id="9757546at2"/>
<keyword evidence="3" id="KW-1133">Transmembrane helix</keyword>
<dbReference type="Pfam" id="PF07732">
    <property type="entry name" value="Cu-oxidase_3"/>
    <property type="match status" value="1"/>
</dbReference>
<gene>
    <name evidence="8" type="ORF">ESZ00_06050</name>
</gene>
<organism evidence="8 9">
    <name type="scientific">Silvibacterium dinghuense</name>
    <dbReference type="NCBI Taxonomy" id="1560006"/>
    <lineage>
        <taxon>Bacteria</taxon>
        <taxon>Pseudomonadati</taxon>
        <taxon>Acidobacteriota</taxon>
        <taxon>Terriglobia</taxon>
        <taxon>Terriglobales</taxon>
        <taxon>Acidobacteriaceae</taxon>
        <taxon>Silvibacterium</taxon>
    </lineage>
</organism>
<dbReference type="Gene3D" id="2.60.40.420">
    <property type="entry name" value="Cupredoxins - blue copper proteins"/>
    <property type="match status" value="3"/>
</dbReference>
<keyword evidence="3" id="KW-0812">Transmembrane</keyword>
<dbReference type="InterPro" id="IPR008972">
    <property type="entry name" value="Cupredoxin"/>
</dbReference>
<keyword evidence="1" id="KW-0479">Metal-binding</keyword>
<keyword evidence="2" id="KW-0560">Oxidoreductase</keyword>
<feature type="transmembrane region" description="Helical" evidence="3">
    <location>
        <begin position="771"/>
        <end position="791"/>
    </location>
</feature>
<dbReference type="Pfam" id="PF16640">
    <property type="entry name" value="Big_3_5"/>
    <property type="match status" value="1"/>
</dbReference>
<dbReference type="Gene3D" id="2.60.40.10">
    <property type="entry name" value="Immunoglobulins"/>
    <property type="match status" value="1"/>
</dbReference>
<evidence type="ECO:0000313" key="9">
    <source>
        <dbReference type="Proteomes" id="UP000290253"/>
    </source>
</evidence>
<dbReference type="GO" id="GO:0005507">
    <property type="term" value="F:copper ion binding"/>
    <property type="evidence" value="ECO:0007669"/>
    <property type="project" value="InterPro"/>
</dbReference>
<dbReference type="InterPro" id="IPR011707">
    <property type="entry name" value="Cu-oxidase-like_N"/>
</dbReference>
<evidence type="ECO:0000256" key="3">
    <source>
        <dbReference type="SAM" id="Phobius"/>
    </source>
</evidence>
<feature type="signal peptide" evidence="4">
    <location>
        <begin position="1"/>
        <end position="31"/>
    </location>
</feature>
<dbReference type="InterPro" id="IPR002355">
    <property type="entry name" value="Cu_oxidase_Cu_BS"/>
</dbReference>
<dbReference type="InterPro" id="IPR013783">
    <property type="entry name" value="Ig-like_fold"/>
</dbReference>
<evidence type="ECO:0000259" key="5">
    <source>
        <dbReference type="Pfam" id="PF07731"/>
    </source>
</evidence>
<evidence type="ECO:0000313" key="8">
    <source>
        <dbReference type="EMBL" id="RXS97456.1"/>
    </source>
</evidence>
<reference evidence="8 9" key="1">
    <citation type="journal article" date="2016" name="Int. J. Syst. Evol. Microbiol.">
        <title>Acidipila dinghuensis sp. nov., an acidobacterium isolated from forest soil.</title>
        <authorList>
            <person name="Jiang Y.W."/>
            <person name="Wang J."/>
            <person name="Chen M.H."/>
            <person name="Lv Y.Y."/>
            <person name="Qiu L.H."/>
        </authorList>
    </citation>
    <scope>NUCLEOTIDE SEQUENCE [LARGE SCALE GENOMIC DNA]</scope>
    <source>
        <strain evidence="8 9">DHOF10</strain>
    </source>
</reference>
<dbReference type="InterPro" id="IPR032109">
    <property type="entry name" value="Big_3_5"/>
</dbReference>
<dbReference type="SUPFAM" id="SSF49503">
    <property type="entry name" value="Cupredoxins"/>
    <property type="match status" value="2"/>
</dbReference>
<sequence length="857" mass="89777">MKGFAVSLSRHMHRVFSFALFLSLFVAIASAQTEHRYPGRGAVSAQDFARLTAPQAVGTTAADQVCARYTTGSTVTDPPVLESQNGTLEVTMKLLTVTDSQGLVRYCYVTSTGVEAPTLVVNPGDNLVIHFQNALPAPAATSTSDNMAGMKMALSNSATTSTSPSCTGSMGTNVSNIHFHGTNIAPVCGQDEVVHTLVSPGQSFDYNVQIPSTLPPGLYWYHPHPHGISEGQVQGGATGAIIVQGLQTVFPALAGLTEHTFVIRDQLLPASEANDSNIPAWDLSINYIPVPYPSYTPAVIQTDPARQELWRVANTAADTILNLQYLVNGTAQPMQVYAIDGYPLSSGTASTMTTIQMGPGARAEFVVTTPNVGDTAQLVTQYQNTGPDGDYDPARPIANIVSQNGVEESNTPGAAVTHHMPAQVSPAQHAAATAHRASLYSGLGSLTPAAQRNLYFSEVLENPSDPNSPTNFYITEEGQTPALFTMDQAPNIVVHAGTVEDWTIENRAQEDHIFHIHQLHFQILAIDGQPVNDPALRDTYDIPYWSGTGAYHSITVRMDFSDPNVVGMFVYHCHILEHEDGGMMGEIQVLPAGTTATASVAASASSIAPNQNITLTANVVDAGTGNPTPTGLVQFQINGDNVGDPATIANGQATLTTEVNGNVGSNNLTAFYEGDSTYTEVTSPSTPITVSQFGLTSSGATASVGSAAIANVAVNVANNYTSVINLTCTLPSSMTESACFVNPTSITGTGTVQLTVNTTPAHPLSSKVEGYPGWLAASGGASLACVMLLVLPRRKGRYIALCVLAMFAIAFTLIGCGGTAKTDPGTAKGSYSVVVAGTAGTGSSSYQTSVNIPITIQ</sequence>
<dbReference type="PANTHER" id="PTHR48267:SF1">
    <property type="entry name" value="BILIRUBIN OXIDASE"/>
    <property type="match status" value="1"/>
</dbReference>
<protein>
    <submittedName>
        <fullName evidence="8">Uncharacterized protein</fullName>
    </submittedName>
</protein>
<evidence type="ECO:0000256" key="2">
    <source>
        <dbReference type="ARBA" id="ARBA00023002"/>
    </source>
</evidence>
<comment type="caution">
    <text evidence="8">The sequence shown here is derived from an EMBL/GenBank/DDBJ whole genome shotgun (WGS) entry which is preliminary data.</text>
</comment>
<dbReference type="PANTHER" id="PTHR48267">
    <property type="entry name" value="CUPREDOXIN SUPERFAMILY PROTEIN"/>
    <property type="match status" value="1"/>
</dbReference>
<keyword evidence="4" id="KW-0732">Signal</keyword>
<feature type="domain" description="Bacterial Ig-like" evidence="7">
    <location>
        <begin position="602"/>
        <end position="690"/>
    </location>
</feature>
<dbReference type="InterPro" id="IPR011706">
    <property type="entry name" value="Cu-oxidase_C"/>
</dbReference>
<feature type="chain" id="PRO_5021031726" evidence="4">
    <location>
        <begin position="32"/>
        <end position="857"/>
    </location>
</feature>
<dbReference type="CDD" id="cd13900">
    <property type="entry name" value="CuRO_3_Tth-MCO_like"/>
    <property type="match status" value="1"/>
</dbReference>
<accession>A0A4Q1SIM5</accession>
<dbReference type="GO" id="GO:0016491">
    <property type="term" value="F:oxidoreductase activity"/>
    <property type="evidence" value="ECO:0007669"/>
    <property type="project" value="UniProtKB-KW"/>
</dbReference>
<proteinExistence type="predicted"/>
<feature type="transmembrane region" description="Helical" evidence="3">
    <location>
        <begin position="798"/>
        <end position="820"/>
    </location>
</feature>
<evidence type="ECO:0000256" key="1">
    <source>
        <dbReference type="ARBA" id="ARBA00022723"/>
    </source>
</evidence>
<dbReference type="Proteomes" id="UP000290253">
    <property type="component" value="Unassembled WGS sequence"/>
</dbReference>
<evidence type="ECO:0000259" key="7">
    <source>
        <dbReference type="Pfam" id="PF16640"/>
    </source>
</evidence>
<evidence type="ECO:0000259" key="6">
    <source>
        <dbReference type="Pfam" id="PF07732"/>
    </source>
</evidence>
<name>A0A4Q1SIM5_9BACT</name>
<dbReference type="InterPro" id="IPR045087">
    <property type="entry name" value="Cu-oxidase_fam"/>
</dbReference>
<feature type="domain" description="Plastocyanin-like" evidence="6">
    <location>
        <begin position="175"/>
        <end position="245"/>
    </location>
</feature>
<dbReference type="PROSITE" id="PS00080">
    <property type="entry name" value="MULTICOPPER_OXIDASE2"/>
    <property type="match status" value="1"/>
</dbReference>
<dbReference type="AlphaFoldDB" id="A0A4Q1SIM5"/>
<feature type="domain" description="Plastocyanin-like" evidence="5">
    <location>
        <begin position="465"/>
        <end position="591"/>
    </location>
</feature>
<keyword evidence="9" id="KW-1185">Reference proteome</keyword>